<protein>
    <submittedName>
        <fullName evidence="3">Uncharacterized protein</fullName>
    </submittedName>
</protein>
<evidence type="ECO:0000256" key="1">
    <source>
        <dbReference type="SAM" id="MobiDB-lite"/>
    </source>
</evidence>
<keyword evidence="4" id="KW-1185">Reference proteome</keyword>
<dbReference type="RefSeq" id="WP_158291957.1">
    <property type="nucleotide sequence ID" value="NZ_SMOA01000013.1"/>
</dbReference>
<sequence length="235" mass="24834">MTMMMLKPDAAAATPEQATGTQGARSSDVRGVIDNLTPDALYGWAWDFGHPEHRVRVVLRIGGRTLAEAMADSLRPDLAKAGIGDGRHAFTLPLGAEARERLGEAVILGFGADGREFQIPARLPRREEPAPGGGMQRVLEGVIAEQREMRQALAALQAAPGGAEAAARATEPLATRIEELELWLSRLDDRLAGLDAPAAPEAKAGGIDPWQAGLYALLASLSVGALAAAFARWAF</sequence>
<feature type="region of interest" description="Disordered" evidence="1">
    <location>
        <begin position="1"/>
        <end position="26"/>
    </location>
</feature>
<dbReference type="Proteomes" id="UP000697995">
    <property type="component" value="Unassembled WGS sequence"/>
</dbReference>
<name>A0ABS1CV45_9PROT</name>
<feature type="compositionally biased region" description="Polar residues" evidence="1">
    <location>
        <begin position="16"/>
        <end position="25"/>
    </location>
</feature>
<accession>A0ABS1CV45</accession>
<reference evidence="3 4" key="1">
    <citation type="journal article" date="2020" name="Microorganisms">
        <title>Osmotic Adaptation and Compatible Solute Biosynthesis of Phototrophic Bacteria as Revealed from Genome Analyses.</title>
        <authorList>
            <person name="Imhoff J.F."/>
            <person name="Rahn T."/>
            <person name="Kunzel S."/>
            <person name="Keller A."/>
            <person name="Neulinger S.C."/>
        </authorList>
    </citation>
    <scope>NUCLEOTIDE SEQUENCE [LARGE SCALE GENOMIC DNA]</scope>
    <source>
        <strain evidence="3 4">DSM 15382</strain>
    </source>
</reference>
<feature type="transmembrane region" description="Helical" evidence="2">
    <location>
        <begin position="212"/>
        <end position="234"/>
    </location>
</feature>
<organism evidence="3 4">
    <name type="scientific">Paracraurococcus ruber</name>
    <dbReference type="NCBI Taxonomy" id="77675"/>
    <lineage>
        <taxon>Bacteria</taxon>
        <taxon>Pseudomonadati</taxon>
        <taxon>Pseudomonadota</taxon>
        <taxon>Alphaproteobacteria</taxon>
        <taxon>Acetobacterales</taxon>
        <taxon>Roseomonadaceae</taxon>
        <taxon>Paracraurococcus</taxon>
    </lineage>
</organism>
<evidence type="ECO:0000313" key="4">
    <source>
        <dbReference type="Proteomes" id="UP000697995"/>
    </source>
</evidence>
<proteinExistence type="predicted"/>
<gene>
    <name evidence="3" type="ORF">CKO45_06640</name>
</gene>
<keyword evidence="2" id="KW-0812">Transmembrane</keyword>
<evidence type="ECO:0000256" key="2">
    <source>
        <dbReference type="SAM" id="Phobius"/>
    </source>
</evidence>
<keyword evidence="2" id="KW-0472">Membrane</keyword>
<evidence type="ECO:0000313" key="3">
    <source>
        <dbReference type="EMBL" id="MBK1657907.1"/>
    </source>
</evidence>
<keyword evidence="2" id="KW-1133">Transmembrane helix</keyword>
<dbReference type="EMBL" id="NRSG01000032">
    <property type="protein sequence ID" value="MBK1657907.1"/>
    <property type="molecule type" value="Genomic_DNA"/>
</dbReference>
<comment type="caution">
    <text evidence="3">The sequence shown here is derived from an EMBL/GenBank/DDBJ whole genome shotgun (WGS) entry which is preliminary data.</text>
</comment>